<protein>
    <submittedName>
        <fullName evidence="6">FAD-dependent monooxygenase</fullName>
    </submittedName>
</protein>
<name>A0ABS1NFD6_9ACTN</name>
<feature type="domain" description="FAD-binding" evidence="5">
    <location>
        <begin position="9"/>
        <end position="363"/>
    </location>
</feature>
<dbReference type="PANTHER" id="PTHR43004">
    <property type="entry name" value="TRK SYSTEM POTASSIUM UPTAKE PROTEIN"/>
    <property type="match status" value="1"/>
</dbReference>
<dbReference type="Pfam" id="PF21274">
    <property type="entry name" value="Rng_hyd_C"/>
    <property type="match status" value="1"/>
</dbReference>
<keyword evidence="3" id="KW-0274">FAD</keyword>
<dbReference type="Gene3D" id="3.40.30.120">
    <property type="match status" value="1"/>
</dbReference>
<keyword evidence="6" id="KW-0560">Oxidoreductase</keyword>
<comment type="cofactor">
    <cofactor evidence="1">
        <name>FAD</name>
        <dbReference type="ChEBI" id="CHEBI:57692"/>
    </cofactor>
</comment>
<dbReference type="Gene3D" id="3.50.50.60">
    <property type="entry name" value="FAD/NAD(P)-binding domain"/>
    <property type="match status" value="1"/>
</dbReference>
<gene>
    <name evidence="6" type="ORF">JK363_18830</name>
</gene>
<proteinExistence type="predicted"/>
<sequence length="545" mass="59137">MKAQDNDHVPVLIVGGSLVGLSASVFLGRLGVEHTLIERHSATSAHPRGRGNNMRTMELYRTAGLEPDIREAAAILSKNDGILQVDILSGGKRRWIYPRITGKPPEAEKSSTFRCACSQNDLEPVLLDHARHLGGDVRFSTELVSFTQDERAVHAVLRSRDSGETYTVHTDYLLAADGPRSPARERLGIGHTGRGDLFHNISVTFRSKALRDVAGDQPFVVCYITDPAGEGVLLPVDNKEQWVFHMPWKPESGETIEDFTEDRCVEHIRAGAGVPDLDVEVTGKAPWHAADRVADSYRTGRVFLMGDAVHEMPPTGAFGSNTGIQDAHNLAWKVAAVLRGWAAPELLDTYEVERRPVAEATSARATLQASLEQHPGYSASQSAKTGTDLVTTALCYRYQSSAVVGGDPDAPTVPDTFELRGDPGTRAPHMWLTRDGAEVSTIDLYERSFVLLCGEAGADWRAVARTVAEKLDVPMDACLVGSSAEADLTVRGGADWAEIHGTTREGAVLVRPDGFVAWRAQRMPANAEQELADVLLEVLGRGSGR</sequence>
<keyword evidence="4" id="KW-1133">Transmembrane helix</keyword>
<dbReference type="InterPro" id="IPR050641">
    <property type="entry name" value="RIFMO-like"/>
</dbReference>
<dbReference type="InterPro" id="IPR002938">
    <property type="entry name" value="FAD-bd"/>
</dbReference>
<evidence type="ECO:0000313" key="7">
    <source>
        <dbReference type="Proteomes" id="UP000634229"/>
    </source>
</evidence>
<evidence type="ECO:0000259" key="5">
    <source>
        <dbReference type="Pfam" id="PF01494"/>
    </source>
</evidence>
<dbReference type="InterPro" id="IPR036188">
    <property type="entry name" value="FAD/NAD-bd_sf"/>
</dbReference>
<dbReference type="Gene3D" id="3.30.9.10">
    <property type="entry name" value="D-Amino Acid Oxidase, subunit A, domain 2"/>
    <property type="match status" value="1"/>
</dbReference>
<dbReference type="RefSeq" id="WP_201876101.1">
    <property type="nucleotide sequence ID" value="NZ_JAERRF010000010.1"/>
</dbReference>
<evidence type="ECO:0000313" key="6">
    <source>
        <dbReference type="EMBL" id="MBL1098679.1"/>
    </source>
</evidence>
<comment type="caution">
    <text evidence="6">The sequence shown here is derived from an EMBL/GenBank/DDBJ whole genome shotgun (WGS) entry which is preliminary data.</text>
</comment>
<accession>A0ABS1NFD6</accession>
<dbReference type="GO" id="GO:0004497">
    <property type="term" value="F:monooxygenase activity"/>
    <property type="evidence" value="ECO:0007669"/>
    <property type="project" value="UniProtKB-KW"/>
</dbReference>
<dbReference type="PRINTS" id="PR00420">
    <property type="entry name" value="RNGMNOXGNASE"/>
</dbReference>
<evidence type="ECO:0000256" key="1">
    <source>
        <dbReference type="ARBA" id="ARBA00001974"/>
    </source>
</evidence>
<dbReference type="Proteomes" id="UP000634229">
    <property type="component" value="Unassembled WGS sequence"/>
</dbReference>
<evidence type="ECO:0000256" key="4">
    <source>
        <dbReference type="SAM" id="Phobius"/>
    </source>
</evidence>
<dbReference type="EMBL" id="JAERRF010000010">
    <property type="protein sequence ID" value="MBL1098679.1"/>
    <property type="molecule type" value="Genomic_DNA"/>
</dbReference>
<feature type="transmembrane region" description="Helical" evidence="4">
    <location>
        <begin position="12"/>
        <end position="32"/>
    </location>
</feature>
<evidence type="ECO:0000256" key="2">
    <source>
        <dbReference type="ARBA" id="ARBA00022630"/>
    </source>
</evidence>
<organism evidence="6 7">
    <name type="scientific">Streptomyces coffeae</name>
    <dbReference type="NCBI Taxonomy" id="621382"/>
    <lineage>
        <taxon>Bacteria</taxon>
        <taxon>Bacillati</taxon>
        <taxon>Actinomycetota</taxon>
        <taxon>Actinomycetes</taxon>
        <taxon>Kitasatosporales</taxon>
        <taxon>Streptomycetaceae</taxon>
        <taxon>Streptomyces</taxon>
    </lineage>
</organism>
<dbReference type="PANTHER" id="PTHR43004:SF19">
    <property type="entry name" value="BINDING MONOOXYGENASE, PUTATIVE (JCVI)-RELATED"/>
    <property type="match status" value="1"/>
</dbReference>
<keyword evidence="6" id="KW-0503">Monooxygenase</keyword>
<evidence type="ECO:0000256" key="3">
    <source>
        <dbReference type="ARBA" id="ARBA00022827"/>
    </source>
</evidence>
<dbReference type="SUPFAM" id="SSF51905">
    <property type="entry name" value="FAD/NAD(P)-binding domain"/>
    <property type="match status" value="1"/>
</dbReference>
<keyword evidence="4" id="KW-0472">Membrane</keyword>
<keyword evidence="2" id="KW-0285">Flavoprotein</keyword>
<reference evidence="6 7" key="1">
    <citation type="submission" date="2021-01" db="EMBL/GenBank/DDBJ databases">
        <title>WGS of actinomycetes isolated from Thailand.</title>
        <authorList>
            <person name="Thawai C."/>
        </authorList>
    </citation>
    <scope>NUCLEOTIDE SEQUENCE [LARGE SCALE GENOMIC DNA]</scope>
    <source>
        <strain evidence="6 7">CA1R205</strain>
    </source>
</reference>
<keyword evidence="4" id="KW-0812">Transmembrane</keyword>
<keyword evidence="7" id="KW-1185">Reference proteome</keyword>
<dbReference type="Pfam" id="PF01494">
    <property type="entry name" value="FAD_binding_3"/>
    <property type="match status" value="1"/>
</dbReference>